<evidence type="ECO:0000256" key="1">
    <source>
        <dbReference type="ARBA" id="ARBA00023015"/>
    </source>
</evidence>
<dbReference type="CDD" id="cd07377">
    <property type="entry name" value="WHTH_GntR"/>
    <property type="match status" value="1"/>
</dbReference>
<gene>
    <name evidence="6" type="ORF">GXW71_31975</name>
</gene>
<evidence type="ECO:0000259" key="5">
    <source>
        <dbReference type="PROSITE" id="PS50949"/>
    </source>
</evidence>
<reference evidence="7" key="1">
    <citation type="journal article" date="2021" name="Syst. Appl. Microbiol.">
        <title>Roseomonas hellenica sp. nov., isolated from roots of wild-growing Alkanna tinctoria.</title>
        <authorList>
            <person name="Rat A."/>
            <person name="Naranjo H.D."/>
            <person name="Lebbe L."/>
            <person name="Cnockaert M."/>
            <person name="Krigas N."/>
            <person name="Grigoriadou K."/>
            <person name="Maloupa E."/>
            <person name="Willems A."/>
        </authorList>
    </citation>
    <scope>NUCLEOTIDE SEQUENCE [LARGE SCALE GENOMIC DNA]</scope>
    <source>
        <strain evidence="7">LMG 31523</strain>
    </source>
</reference>
<protein>
    <submittedName>
        <fullName evidence="6">GntR family transcriptional regulator</fullName>
    </submittedName>
</protein>
<dbReference type="SMART" id="SM00895">
    <property type="entry name" value="FCD"/>
    <property type="match status" value="1"/>
</dbReference>
<dbReference type="InterPro" id="IPR011711">
    <property type="entry name" value="GntR_C"/>
</dbReference>
<dbReference type="InterPro" id="IPR036388">
    <property type="entry name" value="WH-like_DNA-bd_sf"/>
</dbReference>
<dbReference type="Pfam" id="PF07729">
    <property type="entry name" value="FCD"/>
    <property type="match status" value="1"/>
</dbReference>
<evidence type="ECO:0000313" key="7">
    <source>
        <dbReference type="Proteomes" id="UP001196870"/>
    </source>
</evidence>
<sequence length="270" mass="29602">MARLPGRPGTRAHEPIPPLPARARQPRASRAAGGQHAVQGATSSEWAADADRPATAANLAYARLKALILDNALAPGSQRLESELAAELGLSRTPVREAMVRLEQDGLVTITPRHGMRVTAVTPADMREIYEVLNSLEPAAAELLTRRGLAAKQLAPLADACTAMERALHKEDRHAWAAADEVFHLGLAELCGNRRLAGMIMQVWDQSHRARMFTLHQRPLPERSTAEHRAVLQAVMAGDSESAREMYRLHRRRSGEELIALIERSGVAWL</sequence>
<accession>A0ABS5F951</accession>
<dbReference type="InterPro" id="IPR036390">
    <property type="entry name" value="WH_DNA-bd_sf"/>
</dbReference>
<dbReference type="InterPro" id="IPR008920">
    <property type="entry name" value="TF_FadR/GntR_C"/>
</dbReference>
<comment type="caution">
    <text evidence="6">The sequence shown here is derived from an EMBL/GenBank/DDBJ whole genome shotgun (WGS) entry which is preliminary data.</text>
</comment>
<dbReference type="PANTHER" id="PTHR43537">
    <property type="entry name" value="TRANSCRIPTIONAL REGULATOR, GNTR FAMILY"/>
    <property type="match status" value="1"/>
</dbReference>
<dbReference type="Gene3D" id="1.10.10.10">
    <property type="entry name" value="Winged helix-like DNA-binding domain superfamily/Winged helix DNA-binding domain"/>
    <property type="match status" value="1"/>
</dbReference>
<dbReference type="Pfam" id="PF00392">
    <property type="entry name" value="GntR"/>
    <property type="match status" value="1"/>
</dbReference>
<keyword evidence="1" id="KW-0805">Transcription regulation</keyword>
<name>A0ABS5F951_9PROT</name>
<dbReference type="InterPro" id="IPR000524">
    <property type="entry name" value="Tscrpt_reg_HTH_GntR"/>
</dbReference>
<feature type="region of interest" description="Disordered" evidence="4">
    <location>
        <begin position="1"/>
        <end position="48"/>
    </location>
</feature>
<keyword evidence="3" id="KW-0804">Transcription</keyword>
<evidence type="ECO:0000313" key="6">
    <source>
        <dbReference type="EMBL" id="MBR0669011.1"/>
    </source>
</evidence>
<dbReference type="Proteomes" id="UP001196870">
    <property type="component" value="Unassembled WGS sequence"/>
</dbReference>
<evidence type="ECO:0000256" key="4">
    <source>
        <dbReference type="SAM" id="MobiDB-lite"/>
    </source>
</evidence>
<dbReference type="PRINTS" id="PR00035">
    <property type="entry name" value="HTHGNTR"/>
</dbReference>
<dbReference type="SUPFAM" id="SSF48008">
    <property type="entry name" value="GntR ligand-binding domain-like"/>
    <property type="match status" value="1"/>
</dbReference>
<proteinExistence type="predicted"/>
<keyword evidence="2" id="KW-0238">DNA-binding</keyword>
<feature type="domain" description="HTH gntR-type" evidence="5">
    <location>
        <begin position="54"/>
        <end position="121"/>
    </location>
</feature>
<evidence type="ECO:0000256" key="2">
    <source>
        <dbReference type="ARBA" id="ARBA00023125"/>
    </source>
</evidence>
<dbReference type="SUPFAM" id="SSF46785">
    <property type="entry name" value="Winged helix' DNA-binding domain"/>
    <property type="match status" value="1"/>
</dbReference>
<dbReference type="PANTHER" id="PTHR43537:SF24">
    <property type="entry name" value="GLUCONATE OPERON TRANSCRIPTIONAL REPRESSOR"/>
    <property type="match status" value="1"/>
</dbReference>
<organism evidence="6 7">
    <name type="scientific">Plastoroseomonas hellenica</name>
    <dbReference type="NCBI Taxonomy" id="2687306"/>
    <lineage>
        <taxon>Bacteria</taxon>
        <taxon>Pseudomonadati</taxon>
        <taxon>Pseudomonadota</taxon>
        <taxon>Alphaproteobacteria</taxon>
        <taxon>Acetobacterales</taxon>
        <taxon>Acetobacteraceae</taxon>
        <taxon>Plastoroseomonas</taxon>
    </lineage>
</organism>
<dbReference type="EMBL" id="JAAGBB010000078">
    <property type="protein sequence ID" value="MBR0669011.1"/>
    <property type="molecule type" value="Genomic_DNA"/>
</dbReference>
<dbReference type="PROSITE" id="PS50949">
    <property type="entry name" value="HTH_GNTR"/>
    <property type="match status" value="1"/>
</dbReference>
<feature type="compositionally biased region" description="Low complexity" evidence="4">
    <location>
        <begin position="21"/>
        <end position="32"/>
    </location>
</feature>
<evidence type="ECO:0000256" key="3">
    <source>
        <dbReference type="ARBA" id="ARBA00023163"/>
    </source>
</evidence>
<dbReference type="Gene3D" id="1.20.120.530">
    <property type="entry name" value="GntR ligand-binding domain-like"/>
    <property type="match status" value="1"/>
</dbReference>
<keyword evidence="7" id="KW-1185">Reference proteome</keyword>
<dbReference type="SMART" id="SM00345">
    <property type="entry name" value="HTH_GNTR"/>
    <property type="match status" value="1"/>
</dbReference>